<gene>
    <name evidence="4" type="ORF">E1B28_002968</name>
</gene>
<evidence type="ECO:0000313" key="5">
    <source>
        <dbReference type="Proteomes" id="UP001049176"/>
    </source>
</evidence>
<dbReference type="InterPro" id="IPR056884">
    <property type="entry name" value="NPHP3-like_N"/>
</dbReference>
<dbReference type="RefSeq" id="XP_043001878.1">
    <property type="nucleotide sequence ID" value="XM_043159924.1"/>
</dbReference>
<reference evidence="4" key="1">
    <citation type="journal article" date="2021" name="Genome Biol. Evol.">
        <title>The assembled and annotated genome of the fairy-ring fungus Marasmius oreades.</title>
        <authorList>
            <person name="Hiltunen M."/>
            <person name="Ament-Velasquez S.L."/>
            <person name="Johannesson H."/>
        </authorList>
    </citation>
    <scope>NUCLEOTIDE SEQUENCE</scope>
    <source>
        <strain evidence="4">03SP1</strain>
    </source>
</reference>
<dbReference type="KEGG" id="more:E1B28_002968"/>
<evidence type="ECO:0000313" key="4">
    <source>
        <dbReference type="EMBL" id="KAG7085407.1"/>
    </source>
</evidence>
<dbReference type="AlphaFoldDB" id="A0A9P7RKM9"/>
<feature type="domain" description="Nephrocystin 3-like N-terminal" evidence="3">
    <location>
        <begin position="120"/>
        <end position="281"/>
    </location>
</feature>
<dbReference type="PANTHER" id="PTHR10039">
    <property type="entry name" value="AMELOGENIN"/>
    <property type="match status" value="1"/>
</dbReference>
<evidence type="ECO:0000259" key="3">
    <source>
        <dbReference type="Pfam" id="PF24883"/>
    </source>
</evidence>
<dbReference type="EMBL" id="CM032191">
    <property type="protein sequence ID" value="KAG7085407.1"/>
    <property type="molecule type" value="Genomic_DNA"/>
</dbReference>
<comment type="caution">
    <text evidence="4">The sequence shown here is derived from an EMBL/GenBank/DDBJ whole genome shotgun (WGS) entry which is preliminary data.</text>
</comment>
<name>A0A9P7RKM9_9AGAR</name>
<feature type="compositionally biased region" description="Basic residues" evidence="2">
    <location>
        <begin position="1"/>
        <end position="10"/>
    </location>
</feature>
<keyword evidence="5" id="KW-1185">Reference proteome</keyword>
<dbReference type="Pfam" id="PF24883">
    <property type="entry name" value="NPHP3_N"/>
    <property type="match status" value="1"/>
</dbReference>
<dbReference type="SUPFAM" id="SSF52540">
    <property type="entry name" value="P-loop containing nucleoside triphosphate hydrolases"/>
    <property type="match status" value="1"/>
</dbReference>
<accession>A0A9P7RKM9</accession>
<organism evidence="4 5">
    <name type="scientific">Marasmius oreades</name>
    <name type="common">fairy-ring Marasmius</name>
    <dbReference type="NCBI Taxonomy" id="181124"/>
    <lineage>
        <taxon>Eukaryota</taxon>
        <taxon>Fungi</taxon>
        <taxon>Dikarya</taxon>
        <taxon>Basidiomycota</taxon>
        <taxon>Agaricomycotina</taxon>
        <taxon>Agaricomycetes</taxon>
        <taxon>Agaricomycetidae</taxon>
        <taxon>Agaricales</taxon>
        <taxon>Marasmiineae</taxon>
        <taxon>Marasmiaceae</taxon>
        <taxon>Marasmius</taxon>
    </lineage>
</organism>
<feature type="region of interest" description="Disordered" evidence="2">
    <location>
        <begin position="1"/>
        <end position="54"/>
    </location>
</feature>
<protein>
    <recommendedName>
        <fullName evidence="3">Nephrocystin 3-like N-terminal domain-containing protein</fullName>
    </recommendedName>
</protein>
<dbReference type="PANTHER" id="PTHR10039:SF14">
    <property type="entry name" value="NACHT DOMAIN-CONTAINING PROTEIN"/>
    <property type="match status" value="1"/>
</dbReference>
<sequence>MHIRRLRPSHLKPPSSVELPRPPEHPSFVEPPRPLEHPTPLEPPRPPSTSQHILNGAQNTTIGTAVFNNVAGDQVQNHNYYFTNLLWEAIKDVGASHNSEQQVDRGHCLPGTRKAVLKLIQQWRVSGCKSMPVCWLSGAAGVGKSAIALTVAEECERDGLVASFFFFRSDPKRNNPSSLILSIVHGVVVKRPHLKALINEKIAADPGILTARLENQYKELVLENLDHPTPPSSGQRLPNLVIIDGLDECGNAAMQRRVLSIIFSTYRQPFSSPLRFFICSRPEAWIQEEFNRFSGLIKHIKLDDSLLPRYDIELYLHQQFQEIRRDPKYSQVEFPDPWPSRYHFRLLVDKSDGQFIFATTTTMFIKADYSLPTDQLCIVVDTISNQPSDSSRESPFDDLDKLYLMILRANPDRDKRLLPILAMIVVIRKTSPGPRLIELVLGYSPGTVAQTLRAMHSVLDVRDRDKGIKIYHTSFTDFLLDPARSREFYINKSEWVDFLACRWTRALTECRKHPELLRYPNGSSNMLVGGWDELLAQVHGRMSSALMLELDAFYHVALSTSVKLVGREVLLHVLAAILLLPYGDPRSSEFIQLFLGISKEVLDQTLQSMHGMIRIPFPRGLHHISIKDQHSTFRDFLLDRERSKGFFIDKGSQSNFLALRSLRLLQIQDESLSEILLENWTRICRVDSPMEELMLELYRMDLGALLAKSLDHGLDGLFCDFKTISTWLNSRTNSITPPDLIDRFKNVQRGFHIRSTRQDVDSGHHYNVITMIILSIVKWTWSTSYSRPRVCASLIMRNFVDYRFESLRALVSAKLSAEFCGCSEPAFDSNCLSTPLPDKTDLYHINIPAGCAQIFKVFVADLKARRNLTPKEYWSLTDSLLVRCPNLLTRCLPLPEILPLFQTVLDIAKRSGQFDRQMKRGYNQDQLKKESRDKLLSWLENFPADCANEVETARNKLLYLMPLDE</sequence>
<evidence type="ECO:0000256" key="1">
    <source>
        <dbReference type="ARBA" id="ARBA00022737"/>
    </source>
</evidence>
<dbReference type="Gene3D" id="3.40.50.300">
    <property type="entry name" value="P-loop containing nucleotide triphosphate hydrolases"/>
    <property type="match status" value="1"/>
</dbReference>
<dbReference type="GeneID" id="66072044"/>
<dbReference type="OrthoDB" id="538223at2759"/>
<proteinExistence type="predicted"/>
<evidence type="ECO:0000256" key="2">
    <source>
        <dbReference type="SAM" id="MobiDB-lite"/>
    </source>
</evidence>
<keyword evidence="1" id="KW-0677">Repeat</keyword>
<dbReference type="Proteomes" id="UP001049176">
    <property type="component" value="Chromosome 11"/>
</dbReference>
<dbReference type="InterPro" id="IPR027417">
    <property type="entry name" value="P-loop_NTPase"/>
</dbReference>